<dbReference type="GeneID" id="16072240"/>
<dbReference type="Proteomes" id="UP000007799">
    <property type="component" value="Unassembled WGS sequence"/>
</dbReference>
<dbReference type="InParanoid" id="F2UGK8"/>
<evidence type="ECO:0000256" key="12">
    <source>
        <dbReference type="ARBA" id="ARBA00023136"/>
    </source>
</evidence>
<gene>
    <name evidence="16" type="ORF">PTSG_12651</name>
</gene>
<evidence type="ECO:0000256" key="3">
    <source>
        <dbReference type="ARBA" id="ARBA00005482"/>
    </source>
</evidence>
<keyword evidence="11" id="KW-0496">Mitochondrion</keyword>
<dbReference type="Pfam" id="PF07347">
    <property type="entry name" value="CI-B14_5a"/>
    <property type="match status" value="1"/>
</dbReference>
<dbReference type="EMBL" id="GL832973">
    <property type="protein sequence ID" value="EGD75758.1"/>
    <property type="molecule type" value="Genomic_DNA"/>
</dbReference>
<name>F2UGK8_SALR5</name>
<dbReference type="PANTHER" id="PTHR12485">
    <property type="entry name" value="NADH-UBIQUINONE OXIDOREDUCTASE SUBUNIT B"/>
    <property type="match status" value="1"/>
</dbReference>
<keyword evidence="6" id="KW-0813">Transport</keyword>
<keyword evidence="9" id="KW-0249">Electron transport</keyword>
<dbReference type="GO" id="GO:0006120">
    <property type="term" value="P:mitochondrial electron transport, NADH to ubiquinone"/>
    <property type="evidence" value="ECO:0007669"/>
    <property type="project" value="TreeGrafter"/>
</dbReference>
<keyword evidence="7" id="KW-0679">Respiratory chain</keyword>
<evidence type="ECO:0000256" key="9">
    <source>
        <dbReference type="ARBA" id="ARBA00022982"/>
    </source>
</evidence>
<evidence type="ECO:0000256" key="6">
    <source>
        <dbReference type="ARBA" id="ARBA00022448"/>
    </source>
</evidence>
<dbReference type="InterPro" id="IPR009947">
    <property type="entry name" value="NDUA7"/>
</dbReference>
<comment type="subcellular location">
    <subcellularLocation>
        <location evidence="2">Mitochondrion inner membrane</location>
        <topology evidence="2">Peripheral membrane protein</topology>
        <orientation evidence="2">Matrix side</orientation>
    </subcellularLocation>
</comment>
<keyword evidence="8" id="KW-0999">Mitochondrion inner membrane</keyword>
<comment type="function">
    <text evidence="1">Accessory subunit of the mitochondrial membrane respiratory chain NADH dehydrogenase (Complex I), that is believed not to be involved in catalysis. Complex I functions in the transfer of electrons from NADH to the respiratory chain. The immediate electron acceptor for the enzyme is believed to be ubiquinone.</text>
</comment>
<organism evidence="17">
    <name type="scientific">Salpingoeca rosetta (strain ATCC 50818 / BSB-021)</name>
    <dbReference type="NCBI Taxonomy" id="946362"/>
    <lineage>
        <taxon>Eukaryota</taxon>
        <taxon>Choanoflagellata</taxon>
        <taxon>Craspedida</taxon>
        <taxon>Salpingoecidae</taxon>
        <taxon>Salpingoeca</taxon>
    </lineage>
</organism>
<evidence type="ECO:0000313" key="16">
    <source>
        <dbReference type="EMBL" id="EGD75758.1"/>
    </source>
</evidence>
<keyword evidence="10" id="KW-0007">Acetylation</keyword>
<evidence type="ECO:0000256" key="8">
    <source>
        <dbReference type="ARBA" id="ARBA00022792"/>
    </source>
</evidence>
<dbReference type="KEGG" id="sre:PTSG_12651"/>
<evidence type="ECO:0000256" key="15">
    <source>
        <dbReference type="SAM" id="MobiDB-lite"/>
    </source>
</evidence>
<dbReference type="GO" id="GO:0005743">
    <property type="term" value="C:mitochondrial inner membrane"/>
    <property type="evidence" value="ECO:0007669"/>
    <property type="project" value="UniProtKB-SubCell"/>
</dbReference>
<comment type="subunit">
    <text evidence="4">Complex I is composed of 45 different subunits.</text>
</comment>
<keyword evidence="12" id="KW-0472">Membrane</keyword>
<dbReference type="PANTHER" id="PTHR12485:SF1">
    <property type="entry name" value="NADH DEHYDROGENASE [UBIQUINONE] 1 ALPHA SUBCOMPLEX SUBUNIT 7"/>
    <property type="match status" value="1"/>
</dbReference>
<proteinExistence type="inferred from homology"/>
<protein>
    <recommendedName>
        <fullName evidence="5">NADH dehydrogenase [ubiquinone] 1 alpha subcomplex subunit 7</fullName>
    </recommendedName>
    <alternativeName>
        <fullName evidence="14">Complex I-B14.5a</fullName>
    </alternativeName>
    <alternativeName>
        <fullName evidence="13">NADH-ubiquinone oxidoreductase subunit B14.5a</fullName>
    </alternativeName>
</protein>
<dbReference type="OMA" id="NTHTFAC"/>
<dbReference type="OrthoDB" id="10063829at2759"/>
<sequence>MSNPISKAFWRLVVREKAAQPSWLRFPKDAQTRSPPPPNLPGGPAHKISNNAYYTRDIRRQPKRVMRIGNTKHTPLFPEQKATEAIEAGSK</sequence>
<feature type="region of interest" description="Disordered" evidence="15">
    <location>
        <begin position="24"/>
        <end position="50"/>
    </location>
</feature>
<evidence type="ECO:0000313" key="17">
    <source>
        <dbReference type="Proteomes" id="UP000007799"/>
    </source>
</evidence>
<dbReference type="RefSeq" id="XP_004991679.1">
    <property type="nucleotide sequence ID" value="XM_004991622.1"/>
</dbReference>
<dbReference type="AlphaFoldDB" id="F2UGK8"/>
<evidence type="ECO:0000256" key="11">
    <source>
        <dbReference type="ARBA" id="ARBA00023128"/>
    </source>
</evidence>
<accession>F2UGK8</accession>
<evidence type="ECO:0000256" key="2">
    <source>
        <dbReference type="ARBA" id="ARBA00004443"/>
    </source>
</evidence>
<evidence type="ECO:0000256" key="14">
    <source>
        <dbReference type="ARBA" id="ARBA00033401"/>
    </source>
</evidence>
<comment type="similarity">
    <text evidence="3">Belongs to the complex I NDUFA7 subunit family.</text>
</comment>
<evidence type="ECO:0000256" key="1">
    <source>
        <dbReference type="ARBA" id="ARBA00003195"/>
    </source>
</evidence>
<evidence type="ECO:0000256" key="10">
    <source>
        <dbReference type="ARBA" id="ARBA00022990"/>
    </source>
</evidence>
<keyword evidence="17" id="KW-1185">Reference proteome</keyword>
<evidence type="ECO:0000256" key="5">
    <source>
        <dbReference type="ARBA" id="ARBA00016383"/>
    </source>
</evidence>
<evidence type="ECO:0000256" key="4">
    <source>
        <dbReference type="ARBA" id="ARBA00011533"/>
    </source>
</evidence>
<evidence type="ECO:0000256" key="7">
    <source>
        <dbReference type="ARBA" id="ARBA00022660"/>
    </source>
</evidence>
<reference evidence="16" key="1">
    <citation type="submission" date="2009-08" db="EMBL/GenBank/DDBJ databases">
        <title>Annotation of Salpingoeca rosetta.</title>
        <authorList>
            <consortium name="The Broad Institute Genome Sequencing Platform"/>
            <person name="Russ C."/>
            <person name="Cuomo C."/>
            <person name="Burger G."/>
            <person name="Gray M.W."/>
            <person name="Holland P.W.H."/>
            <person name="King N."/>
            <person name="Lang F.B.F."/>
            <person name="Roger A.J."/>
            <person name="Ruiz-Trillo I."/>
            <person name="Young S.K."/>
            <person name="Zeng Q."/>
            <person name="Gargeya S."/>
            <person name="Alvarado L."/>
            <person name="Berlin A."/>
            <person name="Chapman S.B."/>
            <person name="Chen Z."/>
            <person name="Freedman E."/>
            <person name="Gellesch M."/>
            <person name="Goldberg J."/>
            <person name="Griggs A."/>
            <person name="Gujja S."/>
            <person name="Heilman E."/>
            <person name="Heiman D."/>
            <person name="Howarth C."/>
            <person name="Mehta T."/>
            <person name="Neiman D."/>
            <person name="Pearson M."/>
            <person name="Roberts A."/>
            <person name="Saif S."/>
            <person name="Shea T."/>
            <person name="Shenoy N."/>
            <person name="Sisk P."/>
            <person name="Stolte C."/>
            <person name="Sykes S."/>
            <person name="White J."/>
            <person name="Yandava C."/>
            <person name="Haas B."/>
            <person name="Nusbaum C."/>
            <person name="Birren B."/>
        </authorList>
    </citation>
    <scope>NUCLEOTIDE SEQUENCE [LARGE SCALE GENOMIC DNA]</scope>
    <source>
        <strain evidence="16">ATCC 50818</strain>
    </source>
</reference>
<evidence type="ECO:0000256" key="13">
    <source>
        <dbReference type="ARBA" id="ARBA00030360"/>
    </source>
</evidence>